<name>K7ZEU9_BDEBC</name>
<dbReference type="STRING" id="1069642.Bdt_1147"/>
<dbReference type="Pfam" id="PF02082">
    <property type="entry name" value="Rrf2"/>
    <property type="match status" value="1"/>
</dbReference>
<organism evidence="1 2">
    <name type="scientific">Bdellovibrio bacteriovorus str. Tiberius</name>
    <dbReference type="NCBI Taxonomy" id="1069642"/>
    <lineage>
        <taxon>Bacteria</taxon>
        <taxon>Pseudomonadati</taxon>
        <taxon>Bdellovibrionota</taxon>
        <taxon>Bdellovibrionia</taxon>
        <taxon>Bdellovibrionales</taxon>
        <taxon>Pseudobdellovibrionaceae</taxon>
        <taxon>Bdellovibrio</taxon>
    </lineage>
</organism>
<evidence type="ECO:0000313" key="1">
    <source>
        <dbReference type="EMBL" id="AFY00847.1"/>
    </source>
</evidence>
<dbReference type="PATRIC" id="fig|1069642.3.peg.1134"/>
<dbReference type="AlphaFoldDB" id="K7ZEU9"/>
<dbReference type="GO" id="GO:0003700">
    <property type="term" value="F:DNA-binding transcription factor activity"/>
    <property type="evidence" value="ECO:0007669"/>
    <property type="project" value="TreeGrafter"/>
</dbReference>
<sequence length="125" mass="13591">MTALAYHKGDLMTSEELGASIRTNPTVIRRLISKLVDAGLLTSFKGKAGGVKLAKTPKEISLRDVYVAITDKKLIATPDKEPFKNCVVSCSMKKLMCELVDGIENNSMDYLGGIRLSDLTSKIAK</sequence>
<dbReference type="HOGENOM" id="CLU_107144_4_2_7"/>
<dbReference type="InterPro" id="IPR000944">
    <property type="entry name" value="Tscrpt_reg_Rrf2"/>
</dbReference>
<dbReference type="GO" id="GO:0005829">
    <property type="term" value="C:cytosol"/>
    <property type="evidence" value="ECO:0007669"/>
    <property type="project" value="TreeGrafter"/>
</dbReference>
<dbReference type="KEGG" id="bbat:Bdt_1147"/>
<dbReference type="EMBL" id="CP002930">
    <property type="protein sequence ID" value="AFY00847.1"/>
    <property type="molecule type" value="Genomic_DNA"/>
</dbReference>
<dbReference type="InterPro" id="IPR036388">
    <property type="entry name" value="WH-like_DNA-bd_sf"/>
</dbReference>
<gene>
    <name evidence="1" type="ORF">Bdt_1147</name>
</gene>
<dbReference type="Gene3D" id="1.10.10.10">
    <property type="entry name" value="Winged helix-like DNA-binding domain superfamily/Winged helix DNA-binding domain"/>
    <property type="match status" value="1"/>
</dbReference>
<accession>K7ZEU9</accession>
<dbReference type="PROSITE" id="PS51197">
    <property type="entry name" value="HTH_RRF2_2"/>
    <property type="match status" value="1"/>
</dbReference>
<dbReference type="Proteomes" id="UP000010074">
    <property type="component" value="Chromosome"/>
</dbReference>
<proteinExistence type="predicted"/>
<reference evidence="1 2" key="1">
    <citation type="journal article" date="2012" name="BMC Genomics">
        <title>Genome analysis of a simultaneously predatory and prey-independent, novel Bdellovibrio bacteriovorus from the River Tiber, supports in silico predictions of both ancient and recent lateral gene transfer from diverse bacteria.</title>
        <authorList>
            <person name="Hobley L."/>
            <person name="Lerner T.R."/>
            <person name="Williams L.E."/>
            <person name="Lambert C."/>
            <person name="Till R."/>
            <person name="Milner D.S."/>
            <person name="Basford S.M."/>
            <person name="Capeness M.J."/>
            <person name="Fenton A.K."/>
            <person name="Atterbury R.J."/>
            <person name="Harris M.A."/>
            <person name="Sockett R.E."/>
        </authorList>
    </citation>
    <scope>NUCLEOTIDE SEQUENCE [LARGE SCALE GENOMIC DNA]</scope>
    <source>
        <strain evidence="1 2">Tiberius</strain>
    </source>
</reference>
<evidence type="ECO:0000313" key="2">
    <source>
        <dbReference type="Proteomes" id="UP000010074"/>
    </source>
</evidence>
<dbReference type="PROSITE" id="PS01332">
    <property type="entry name" value="HTH_RRF2_1"/>
    <property type="match status" value="1"/>
</dbReference>
<dbReference type="InterPro" id="IPR036390">
    <property type="entry name" value="WH_DNA-bd_sf"/>
</dbReference>
<protein>
    <submittedName>
        <fullName evidence="1">Transcriptional regulator</fullName>
    </submittedName>
</protein>
<dbReference type="PANTHER" id="PTHR33221:SF15">
    <property type="entry name" value="HTH-TYPE TRANSCRIPTIONAL REGULATOR YWGB-RELATED"/>
    <property type="match status" value="1"/>
</dbReference>
<dbReference type="PANTHER" id="PTHR33221">
    <property type="entry name" value="WINGED HELIX-TURN-HELIX TRANSCRIPTIONAL REGULATOR, RRF2 FAMILY"/>
    <property type="match status" value="1"/>
</dbReference>
<dbReference type="InterPro" id="IPR030489">
    <property type="entry name" value="TR_Rrf2-type_CS"/>
</dbReference>
<dbReference type="SUPFAM" id="SSF46785">
    <property type="entry name" value="Winged helix' DNA-binding domain"/>
    <property type="match status" value="1"/>
</dbReference>